<dbReference type="Pfam" id="PF00151">
    <property type="entry name" value="Lipase"/>
    <property type="match status" value="1"/>
</dbReference>
<keyword evidence="3" id="KW-0964">Secreted</keyword>
<dbReference type="InterPro" id="IPR029058">
    <property type="entry name" value="AB_hydrolase_fold"/>
</dbReference>
<evidence type="ECO:0000313" key="8">
    <source>
        <dbReference type="Proteomes" id="UP000792457"/>
    </source>
</evidence>
<dbReference type="EMBL" id="KZ308216">
    <property type="protein sequence ID" value="KAG8224914.1"/>
    <property type="molecule type" value="Genomic_DNA"/>
</dbReference>
<comment type="similarity">
    <text evidence="2 4">Belongs to the AB hydrolase superfamily. Lipase family.</text>
</comment>
<dbReference type="OrthoDB" id="199913at2759"/>
<dbReference type="Proteomes" id="UP000792457">
    <property type="component" value="Unassembled WGS sequence"/>
</dbReference>
<evidence type="ECO:0000256" key="5">
    <source>
        <dbReference type="SAM" id="MobiDB-lite"/>
    </source>
</evidence>
<dbReference type="PANTHER" id="PTHR11610">
    <property type="entry name" value="LIPASE"/>
    <property type="match status" value="1"/>
</dbReference>
<dbReference type="SUPFAM" id="SSF53474">
    <property type="entry name" value="alpha/beta-Hydrolases"/>
    <property type="match status" value="1"/>
</dbReference>
<dbReference type="AlphaFoldDB" id="A0A8K0NYW5"/>
<dbReference type="InterPro" id="IPR013818">
    <property type="entry name" value="Lipase"/>
</dbReference>
<dbReference type="GO" id="GO:0016298">
    <property type="term" value="F:lipase activity"/>
    <property type="evidence" value="ECO:0007669"/>
    <property type="project" value="InterPro"/>
</dbReference>
<dbReference type="FunFam" id="3.40.50.1820:FF:000288">
    <property type="entry name" value="Pancreatic triacylglycerol lipase"/>
    <property type="match status" value="1"/>
</dbReference>
<sequence length="800" mass="89013">MAKCTKTDAAPKVGGTPWASSAQEALDEQHDAEILQSVINSMAQWRQKHTHKKYQREKRASESVVCYEGVGCFRDAGPFSYLDMLPSPPEEVSTQFLLYSRHRPHGPSLLVPFTNLTSLSYSTSPANNSERRSGFARPVRDSPIKETNGTSSKNPASQKLPSFSTSFSSPSGGDLVPSTAFTPADWIEAGLNVSAPTKVIVHGFGSSCSNVWVFEMRSALMSVEECNVICVDWEAGATIPNYVRAAANTRLVGKQLALLLGRLRDSLGLDLQRVHLIGFSLGAHVAGFAGSELQNLSRITGLDPAGPLFENQDPAARLDSTDATFVDVVHSNGENLILGGLGSWQPMGHVDFYPNGGRMQKGCSNLFVGAVSDIFWSSSESHGRSLCNHRRAYKFFTDSVSPRCHFPAIPCESYEKFLDGECFPCSSQNRCGNMGYYADRSNGRGSLYLITRDDEPFCAHQYMVKVESTPSALPVISYGRIQITILGSVPEANETFILTHKDDEELKAGGSLSRIVVPHPVMEEPIKVEILYKAYSGWISSGLARWSIDKVTVLDSFGKSSSFCKKGLILETNVPVMVPLYPGECNIPVEVPVYTPSLPQRPPIPILPNPQLDSSDSRPLQDKWPQTVNRFNTIVTLINDGHCKMPENIESINKTEKKDVEKELYLLLSYNLLFLRNSSLNDTFEKLKRLIKESDPLHLKMSNIFTLISIKFQDDLLATDWKHLFVSTSVDSKLELFNSKFLDCLNHHAPLRTCNPRKFSAPWLTNDLKQKMKERYKLRTFLFRQKPTLHTLSLLHYVIG</sequence>
<feature type="region of interest" description="Disordered" evidence="5">
    <location>
        <begin position="1"/>
        <end position="22"/>
    </location>
</feature>
<dbReference type="PANTHER" id="PTHR11610:SF186">
    <property type="entry name" value="FI22312P1"/>
    <property type="match status" value="1"/>
</dbReference>
<keyword evidence="8" id="KW-1185">Reference proteome</keyword>
<proteinExistence type="inferred from homology"/>
<name>A0A8K0NYW5_LADFU</name>
<gene>
    <name evidence="7" type="ORF">J437_LFUL006273</name>
</gene>
<accession>A0A8K0NYW5</accession>
<evidence type="ECO:0000256" key="4">
    <source>
        <dbReference type="RuleBase" id="RU004262"/>
    </source>
</evidence>
<feature type="region of interest" description="Disordered" evidence="5">
    <location>
        <begin position="121"/>
        <end position="172"/>
    </location>
</feature>
<evidence type="ECO:0000256" key="1">
    <source>
        <dbReference type="ARBA" id="ARBA00004613"/>
    </source>
</evidence>
<dbReference type="InterPro" id="IPR033906">
    <property type="entry name" value="Lipase_N"/>
</dbReference>
<feature type="compositionally biased region" description="Polar residues" evidence="5">
    <location>
        <begin position="145"/>
        <end position="160"/>
    </location>
</feature>
<dbReference type="InterPro" id="IPR000734">
    <property type="entry name" value="TAG_lipase"/>
</dbReference>
<evidence type="ECO:0000259" key="6">
    <source>
        <dbReference type="Pfam" id="PF00151"/>
    </source>
</evidence>
<organism evidence="7 8">
    <name type="scientific">Ladona fulva</name>
    <name type="common">Scarce chaser dragonfly</name>
    <name type="synonym">Libellula fulva</name>
    <dbReference type="NCBI Taxonomy" id="123851"/>
    <lineage>
        <taxon>Eukaryota</taxon>
        <taxon>Metazoa</taxon>
        <taxon>Ecdysozoa</taxon>
        <taxon>Arthropoda</taxon>
        <taxon>Hexapoda</taxon>
        <taxon>Insecta</taxon>
        <taxon>Pterygota</taxon>
        <taxon>Palaeoptera</taxon>
        <taxon>Odonata</taxon>
        <taxon>Epiprocta</taxon>
        <taxon>Anisoptera</taxon>
        <taxon>Libelluloidea</taxon>
        <taxon>Libellulidae</taxon>
        <taxon>Ladona</taxon>
    </lineage>
</organism>
<reference evidence="7" key="1">
    <citation type="submission" date="2013-04" db="EMBL/GenBank/DDBJ databases">
        <authorList>
            <person name="Qu J."/>
            <person name="Murali S.C."/>
            <person name="Bandaranaike D."/>
            <person name="Bellair M."/>
            <person name="Blankenburg K."/>
            <person name="Chao H."/>
            <person name="Dinh H."/>
            <person name="Doddapaneni H."/>
            <person name="Downs B."/>
            <person name="Dugan-Rocha S."/>
            <person name="Elkadiri S."/>
            <person name="Gnanaolivu R.D."/>
            <person name="Hernandez B."/>
            <person name="Javaid M."/>
            <person name="Jayaseelan J.C."/>
            <person name="Lee S."/>
            <person name="Li M."/>
            <person name="Ming W."/>
            <person name="Munidasa M."/>
            <person name="Muniz J."/>
            <person name="Nguyen L."/>
            <person name="Ongeri F."/>
            <person name="Osuji N."/>
            <person name="Pu L.-L."/>
            <person name="Puazo M."/>
            <person name="Qu C."/>
            <person name="Quiroz J."/>
            <person name="Raj R."/>
            <person name="Weissenberger G."/>
            <person name="Xin Y."/>
            <person name="Zou X."/>
            <person name="Han Y."/>
            <person name="Richards S."/>
            <person name="Worley K."/>
            <person name="Muzny D."/>
            <person name="Gibbs R."/>
        </authorList>
    </citation>
    <scope>NUCLEOTIDE SEQUENCE</scope>
    <source>
        <strain evidence="7">Sampled in the wild</strain>
    </source>
</reference>
<feature type="compositionally biased region" description="Low complexity" evidence="5">
    <location>
        <begin position="161"/>
        <end position="171"/>
    </location>
</feature>
<dbReference type="CDD" id="cd00707">
    <property type="entry name" value="Pancreat_lipase_like"/>
    <property type="match status" value="1"/>
</dbReference>
<dbReference type="Gene3D" id="3.40.50.1820">
    <property type="entry name" value="alpha/beta hydrolase"/>
    <property type="match status" value="2"/>
</dbReference>
<reference evidence="7" key="2">
    <citation type="submission" date="2017-10" db="EMBL/GenBank/DDBJ databases">
        <title>Ladona fulva Genome sequencing and assembly.</title>
        <authorList>
            <person name="Murali S."/>
            <person name="Richards S."/>
            <person name="Bandaranaike D."/>
            <person name="Bellair M."/>
            <person name="Blankenburg K."/>
            <person name="Chao H."/>
            <person name="Dinh H."/>
            <person name="Doddapaneni H."/>
            <person name="Dugan-Rocha S."/>
            <person name="Elkadiri S."/>
            <person name="Gnanaolivu R."/>
            <person name="Hernandez B."/>
            <person name="Skinner E."/>
            <person name="Javaid M."/>
            <person name="Lee S."/>
            <person name="Li M."/>
            <person name="Ming W."/>
            <person name="Munidasa M."/>
            <person name="Muniz J."/>
            <person name="Nguyen L."/>
            <person name="Hughes D."/>
            <person name="Osuji N."/>
            <person name="Pu L.-L."/>
            <person name="Puazo M."/>
            <person name="Qu C."/>
            <person name="Quiroz J."/>
            <person name="Raj R."/>
            <person name="Weissenberger G."/>
            <person name="Xin Y."/>
            <person name="Zou X."/>
            <person name="Han Y."/>
            <person name="Worley K."/>
            <person name="Muzny D."/>
            <person name="Gibbs R."/>
        </authorList>
    </citation>
    <scope>NUCLEOTIDE SEQUENCE</scope>
    <source>
        <strain evidence="7">Sampled in the wild</strain>
    </source>
</reference>
<dbReference type="GO" id="GO:0005615">
    <property type="term" value="C:extracellular space"/>
    <property type="evidence" value="ECO:0007669"/>
    <property type="project" value="TreeGrafter"/>
</dbReference>
<comment type="caution">
    <text evidence="7">The sequence shown here is derived from an EMBL/GenBank/DDBJ whole genome shotgun (WGS) entry which is preliminary data.</text>
</comment>
<protein>
    <recommendedName>
        <fullName evidence="6">Lipase domain-containing protein</fullName>
    </recommendedName>
</protein>
<evidence type="ECO:0000256" key="2">
    <source>
        <dbReference type="ARBA" id="ARBA00010701"/>
    </source>
</evidence>
<comment type="subcellular location">
    <subcellularLocation>
        <location evidence="1">Secreted</location>
    </subcellularLocation>
</comment>
<feature type="domain" description="Lipase" evidence="6">
    <location>
        <begin position="188"/>
        <end position="457"/>
    </location>
</feature>
<dbReference type="GO" id="GO:0016042">
    <property type="term" value="P:lipid catabolic process"/>
    <property type="evidence" value="ECO:0007669"/>
    <property type="project" value="TreeGrafter"/>
</dbReference>
<dbReference type="PRINTS" id="PR00821">
    <property type="entry name" value="TAGLIPASE"/>
</dbReference>
<evidence type="ECO:0000313" key="7">
    <source>
        <dbReference type="EMBL" id="KAG8224914.1"/>
    </source>
</evidence>
<feature type="compositionally biased region" description="Basic and acidic residues" evidence="5">
    <location>
        <begin position="129"/>
        <end position="144"/>
    </location>
</feature>
<evidence type="ECO:0000256" key="3">
    <source>
        <dbReference type="ARBA" id="ARBA00022525"/>
    </source>
</evidence>